<dbReference type="PROSITE" id="PS50011">
    <property type="entry name" value="PROTEIN_KINASE_DOM"/>
    <property type="match status" value="1"/>
</dbReference>
<dbReference type="Gene3D" id="3.30.200.20">
    <property type="entry name" value="Phosphorylase Kinase, domain 1"/>
    <property type="match status" value="1"/>
</dbReference>
<sequence length="626" mass="69570">MASPRQPARPTASAPTDDAAELKNYTLLGQVGQDELAVIYRARHQTLDREVRLHILRRAGWIAISRFQLAAKLAARLSHPHILPVLDAGHDERHGYYIVTPPVEARPLQELLDAGPLEPPLALRIFAHVGQALDFLHGHGVIHRDVQPQTILVTADGTALLTGFSLAWTKDGPDLSQLDEGDYLTPYAAPEQTFEDRTPTPALDMYALGAVLLHMLTGDLPATEGEGASIATRDPRLAPADKTIRRMLSPQPELRFASAAQAAAALRGVLRPILGEDAVGSPLGEAPAEASWLENPLEIVLRQRIDEDFLRRSHERSERLHGGEGIRRLLDSWSTGRPERRRQLGQAIRLEQVVSYNIYFYDLKALYETRTLPEKREQPYSGSKLSSQQKEVDRWDVDVPVPAEPFADMPVQEVIVPHSARSMQCLRCRGERRVTCGRCAGRGTLDVKRTVKSPTGTHSEVQVVDCAECGGAALITCDRCDGTGGLMEQNVFRFSRRGRLWQNTDDLEGLPQRTIESRSEHVFNGRIDVHDPLWHAVQPLHELFEEATKLERDDTRIVMAELSIRGTPVTEVDYTLRGKPRTLAVIGFDHNIRGDFSLLDIERIMVAALVAVVIVLGVVLFLTTRG</sequence>
<protein>
    <recommendedName>
        <fullName evidence="1">non-specific serine/threonine protein kinase</fullName>
        <ecNumber evidence="1">2.7.11.1</ecNumber>
    </recommendedName>
</protein>
<name>A0A6J4ITG9_9CHLR</name>
<feature type="transmembrane region" description="Helical" evidence="6">
    <location>
        <begin position="604"/>
        <end position="623"/>
    </location>
</feature>
<gene>
    <name evidence="8" type="ORF">AVDCRST_MAG26-2301</name>
</gene>
<keyword evidence="2" id="KW-0808">Transferase</keyword>
<keyword evidence="4 8" id="KW-0418">Kinase</keyword>
<keyword evidence="6" id="KW-0472">Membrane</keyword>
<accession>A0A6J4ITG9</accession>
<dbReference type="InterPro" id="IPR000719">
    <property type="entry name" value="Prot_kinase_dom"/>
</dbReference>
<evidence type="ECO:0000256" key="4">
    <source>
        <dbReference type="ARBA" id="ARBA00022777"/>
    </source>
</evidence>
<dbReference type="PANTHER" id="PTHR43289">
    <property type="entry name" value="MITOGEN-ACTIVATED PROTEIN KINASE KINASE KINASE 20-RELATED"/>
    <property type="match status" value="1"/>
</dbReference>
<feature type="domain" description="Protein kinase" evidence="7">
    <location>
        <begin position="25"/>
        <end position="360"/>
    </location>
</feature>
<dbReference type="GO" id="GO:0004674">
    <property type="term" value="F:protein serine/threonine kinase activity"/>
    <property type="evidence" value="ECO:0007669"/>
    <property type="project" value="UniProtKB-KW"/>
</dbReference>
<dbReference type="PANTHER" id="PTHR43289:SF6">
    <property type="entry name" value="SERINE_THREONINE-PROTEIN KINASE NEKL-3"/>
    <property type="match status" value="1"/>
</dbReference>
<dbReference type="SUPFAM" id="SSF56112">
    <property type="entry name" value="Protein kinase-like (PK-like)"/>
    <property type="match status" value="1"/>
</dbReference>
<evidence type="ECO:0000313" key="8">
    <source>
        <dbReference type="EMBL" id="CAA9260299.1"/>
    </source>
</evidence>
<keyword evidence="6" id="KW-0812">Transmembrane</keyword>
<keyword evidence="6" id="KW-1133">Transmembrane helix</keyword>
<proteinExistence type="predicted"/>
<dbReference type="InterPro" id="IPR011009">
    <property type="entry name" value="Kinase-like_dom_sf"/>
</dbReference>
<dbReference type="SMART" id="SM00220">
    <property type="entry name" value="S_TKc"/>
    <property type="match status" value="1"/>
</dbReference>
<keyword evidence="5" id="KW-0067">ATP-binding</keyword>
<evidence type="ECO:0000256" key="2">
    <source>
        <dbReference type="ARBA" id="ARBA00022679"/>
    </source>
</evidence>
<dbReference type="CDD" id="cd14014">
    <property type="entry name" value="STKc_PknB_like"/>
    <property type="match status" value="1"/>
</dbReference>
<dbReference type="AlphaFoldDB" id="A0A6J4ITG9"/>
<dbReference type="EC" id="2.7.11.1" evidence="1"/>
<dbReference type="Pfam" id="PF00069">
    <property type="entry name" value="Pkinase"/>
    <property type="match status" value="1"/>
</dbReference>
<keyword evidence="3" id="KW-0547">Nucleotide-binding</keyword>
<organism evidence="8">
    <name type="scientific">uncultured Chloroflexia bacterium</name>
    <dbReference type="NCBI Taxonomy" id="1672391"/>
    <lineage>
        <taxon>Bacteria</taxon>
        <taxon>Bacillati</taxon>
        <taxon>Chloroflexota</taxon>
        <taxon>Chloroflexia</taxon>
        <taxon>environmental samples</taxon>
    </lineage>
</organism>
<evidence type="ECO:0000256" key="5">
    <source>
        <dbReference type="ARBA" id="ARBA00022840"/>
    </source>
</evidence>
<dbReference type="Gene3D" id="1.10.510.10">
    <property type="entry name" value="Transferase(Phosphotransferase) domain 1"/>
    <property type="match status" value="1"/>
</dbReference>
<evidence type="ECO:0000256" key="1">
    <source>
        <dbReference type="ARBA" id="ARBA00012513"/>
    </source>
</evidence>
<evidence type="ECO:0000259" key="7">
    <source>
        <dbReference type="PROSITE" id="PS50011"/>
    </source>
</evidence>
<dbReference type="GO" id="GO:0005524">
    <property type="term" value="F:ATP binding"/>
    <property type="evidence" value="ECO:0007669"/>
    <property type="project" value="UniProtKB-KW"/>
</dbReference>
<evidence type="ECO:0000256" key="6">
    <source>
        <dbReference type="SAM" id="Phobius"/>
    </source>
</evidence>
<reference evidence="8" key="1">
    <citation type="submission" date="2020-02" db="EMBL/GenBank/DDBJ databases">
        <authorList>
            <person name="Meier V. D."/>
        </authorList>
    </citation>
    <scope>NUCLEOTIDE SEQUENCE</scope>
    <source>
        <strain evidence="8">AVDCRST_MAG26</strain>
    </source>
</reference>
<keyword evidence="8" id="KW-0723">Serine/threonine-protein kinase</keyword>
<evidence type="ECO:0000256" key="3">
    <source>
        <dbReference type="ARBA" id="ARBA00022741"/>
    </source>
</evidence>
<dbReference type="EMBL" id="CADCTK010000532">
    <property type="protein sequence ID" value="CAA9260299.1"/>
    <property type="molecule type" value="Genomic_DNA"/>
</dbReference>